<reference evidence="10 11" key="1">
    <citation type="journal article" date="2023" name="BMC Biol.">
        <title>The compact genome of the sponge Oopsacas minuta (Hexactinellida) is lacking key metazoan core genes.</title>
        <authorList>
            <person name="Santini S."/>
            <person name="Schenkelaars Q."/>
            <person name="Jourda C."/>
            <person name="Duchesne M."/>
            <person name="Belahbib H."/>
            <person name="Rocher C."/>
            <person name="Selva M."/>
            <person name="Riesgo A."/>
            <person name="Vervoort M."/>
            <person name="Leys S.P."/>
            <person name="Kodjabachian L."/>
            <person name="Le Bivic A."/>
            <person name="Borchiellini C."/>
            <person name="Claverie J.M."/>
            <person name="Renard E."/>
        </authorList>
    </citation>
    <scope>NUCLEOTIDE SEQUENCE [LARGE SCALE GENOMIC DNA]</scope>
    <source>
        <strain evidence="10">SPO-2</strain>
    </source>
</reference>
<dbReference type="GO" id="GO:0005509">
    <property type="term" value="F:calcium ion binding"/>
    <property type="evidence" value="ECO:0007669"/>
    <property type="project" value="InterPro"/>
</dbReference>
<comment type="subcellular location">
    <subcellularLocation>
        <location evidence="1">Cytoplasm</location>
        <location evidence="1">Cytoskeleton</location>
        <location evidence="1">Flagellum axoneme</location>
    </subcellularLocation>
</comment>
<dbReference type="PANTHER" id="PTHR12086:SF12">
    <property type="entry name" value="EF-HAND DOMAIN-CONTAINING FAMILY MEMBER B"/>
    <property type="match status" value="1"/>
</dbReference>
<dbReference type="Proteomes" id="UP001165289">
    <property type="component" value="Unassembled WGS sequence"/>
</dbReference>
<dbReference type="InterPro" id="IPR040193">
    <property type="entry name" value="EFHC1/EFHC2/EFHB"/>
</dbReference>
<sequence>MSHETTSAAGKLSQRSSTARDCLSESEKRPTTPPLVKLFEGQTRPGVGKPRVLHSSAQDSPHSNKLPHGVTTKSSLQARQLLNPQPKTRFQETLNDMMESAYLRNKLTRLGACPDPSLNLPDNPQLLRNEIPFGNPTVYNDTASEIINPGKNPTEVDEEWKQGQDLYKMSHNSYPVGDMPDRNYDWSVFPRDYKYGVETPHDVRGTGVSHAMKWSHEAEEEQATHIVQKRLDDFRERTQPQIGKVHDPICDTLPVEDNHTFGVFVKPDQFGAGDLIHMRDPEEVLRGKDRNRGMIAFIRQQLKKANYHNFESLKAAFEHYDQSRSGRVHKEDLNEICFQFGLPLDYNQLEMLMSYCDTDKQGYIDYVKFSNFLNWKDKLPTGFQIVTIEEESTAREHSPLKEEEGESGALLTSRLESKEEVPRAKGQEVTPEQKETEYANTLVKEGDIVYDVSRRKMTPKLLSKQIDRSAAPMKTSSQAISATVGGISTRHFPSFGVPTVRSDLPAPRVKRVSDYTNYGDESDAFGLIYPSVYSNRGVHERDFFVPRSQQEIKMIFTNIGVEMDDKGFEELWKRALDLGGGLVSVEIFRALLDSFVSDRAQEIQQTLD</sequence>
<dbReference type="Pfam" id="PF25325">
    <property type="entry name" value="EF-hand_EFHB_C"/>
    <property type="match status" value="1"/>
</dbReference>
<keyword evidence="11" id="KW-1185">Reference proteome</keyword>
<dbReference type="SUPFAM" id="SSF47473">
    <property type="entry name" value="EF-hand"/>
    <property type="match status" value="1"/>
</dbReference>
<evidence type="ECO:0000256" key="8">
    <source>
        <dbReference type="SAM" id="MobiDB-lite"/>
    </source>
</evidence>
<comment type="caution">
    <text evidence="10">The sequence shown here is derived from an EMBL/GenBank/DDBJ whole genome shotgun (WGS) entry which is preliminary data.</text>
</comment>
<keyword evidence="6" id="KW-0206">Cytoskeleton</keyword>
<evidence type="ECO:0000313" key="11">
    <source>
        <dbReference type="Proteomes" id="UP001165289"/>
    </source>
</evidence>
<feature type="compositionally biased region" description="Polar residues" evidence="8">
    <location>
        <begin position="1"/>
        <end position="19"/>
    </location>
</feature>
<evidence type="ECO:0000256" key="5">
    <source>
        <dbReference type="ARBA" id="ARBA00023069"/>
    </source>
</evidence>
<dbReference type="Pfam" id="PF13499">
    <property type="entry name" value="EF-hand_7"/>
    <property type="match status" value="1"/>
</dbReference>
<dbReference type="CDD" id="cd00051">
    <property type="entry name" value="EFh"/>
    <property type="match status" value="1"/>
</dbReference>
<keyword evidence="5" id="KW-0969">Cilium</keyword>
<evidence type="ECO:0000256" key="2">
    <source>
        <dbReference type="ARBA" id="ARBA00022490"/>
    </source>
</evidence>
<dbReference type="AlphaFoldDB" id="A0AAV7KHS0"/>
<feature type="region of interest" description="Disordered" evidence="8">
    <location>
        <begin position="392"/>
        <end position="435"/>
    </location>
</feature>
<feature type="compositionally biased region" description="Basic and acidic residues" evidence="8">
    <location>
        <begin position="392"/>
        <end position="402"/>
    </location>
</feature>
<keyword evidence="4" id="KW-0282">Flagellum</keyword>
<evidence type="ECO:0000256" key="7">
    <source>
        <dbReference type="ARBA" id="ARBA00023273"/>
    </source>
</evidence>
<keyword evidence="2" id="KW-0963">Cytoplasm</keyword>
<organism evidence="10 11">
    <name type="scientific">Oopsacas minuta</name>
    <dbReference type="NCBI Taxonomy" id="111878"/>
    <lineage>
        <taxon>Eukaryota</taxon>
        <taxon>Metazoa</taxon>
        <taxon>Porifera</taxon>
        <taxon>Hexactinellida</taxon>
        <taxon>Hexasterophora</taxon>
        <taxon>Lyssacinosida</taxon>
        <taxon>Leucopsacidae</taxon>
        <taxon>Oopsacas</taxon>
    </lineage>
</organism>
<dbReference type="InterPro" id="IPR002048">
    <property type="entry name" value="EF_hand_dom"/>
</dbReference>
<dbReference type="PROSITE" id="PS50222">
    <property type="entry name" value="EF_HAND_2"/>
    <property type="match status" value="1"/>
</dbReference>
<feature type="domain" description="EF-hand" evidence="9">
    <location>
        <begin position="308"/>
        <end position="343"/>
    </location>
</feature>
<feature type="region of interest" description="Disordered" evidence="8">
    <location>
        <begin position="1"/>
        <end position="73"/>
    </location>
</feature>
<evidence type="ECO:0000256" key="6">
    <source>
        <dbReference type="ARBA" id="ARBA00023212"/>
    </source>
</evidence>
<protein>
    <submittedName>
        <fullName evidence="10">EF-hand domain-containing family member B-like</fullName>
    </submittedName>
</protein>
<dbReference type="InterPro" id="IPR011992">
    <property type="entry name" value="EF-hand-dom_pair"/>
</dbReference>
<proteinExistence type="predicted"/>
<dbReference type="PANTHER" id="PTHR12086">
    <property type="entry name" value="EF-HAND DOMAIN C-TERMINAL CONTAINING PROTEIN"/>
    <property type="match status" value="1"/>
</dbReference>
<name>A0AAV7KHS0_9METZ</name>
<evidence type="ECO:0000256" key="4">
    <source>
        <dbReference type="ARBA" id="ARBA00022846"/>
    </source>
</evidence>
<dbReference type="InterPro" id="IPR057428">
    <property type="entry name" value="EFHB_EF-hand_C"/>
</dbReference>
<dbReference type="Gene3D" id="1.10.238.10">
    <property type="entry name" value="EF-hand"/>
    <property type="match status" value="1"/>
</dbReference>
<accession>A0AAV7KHS0</accession>
<evidence type="ECO:0000256" key="1">
    <source>
        <dbReference type="ARBA" id="ARBA00004611"/>
    </source>
</evidence>
<evidence type="ECO:0000313" key="10">
    <source>
        <dbReference type="EMBL" id="KAI6660857.1"/>
    </source>
</evidence>
<keyword evidence="3" id="KW-0677">Repeat</keyword>
<gene>
    <name evidence="10" type="ORF">LOD99_13581</name>
</gene>
<keyword evidence="7" id="KW-0966">Cell projection</keyword>
<feature type="compositionally biased region" description="Basic and acidic residues" evidence="8">
    <location>
        <begin position="415"/>
        <end position="435"/>
    </location>
</feature>
<evidence type="ECO:0000259" key="9">
    <source>
        <dbReference type="PROSITE" id="PS50222"/>
    </source>
</evidence>
<evidence type="ECO:0000256" key="3">
    <source>
        <dbReference type="ARBA" id="ARBA00022737"/>
    </source>
</evidence>
<dbReference type="EMBL" id="JAKMXF010000022">
    <property type="protein sequence ID" value="KAI6660857.1"/>
    <property type="molecule type" value="Genomic_DNA"/>
</dbReference>